<dbReference type="InterPro" id="IPR051480">
    <property type="entry name" value="Endocytic_GEF_Adapter"/>
</dbReference>
<dbReference type="GO" id="GO:0005737">
    <property type="term" value="C:cytoplasm"/>
    <property type="evidence" value="ECO:0007669"/>
    <property type="project" value="UniProtKB-SubCell"/>
</dbReference>
<dbReference type="Gene3D" id="1.20.900.10">
    <property type="entry name" value="Dbl homology (DH) domain"/>
    <property type="match status" value="2"/>
</dbReference>
<feature type="region of interest" description="Disordered" evidence="3">
    <location>
        <begin position="288"/>
        <end position="327"/>
    </location>
</feature>
<evidence type="ECO:0000256" key="2">
    <source>
        <dbReference type="ARBA" id="ARBA00022490"/>
    </source>
</evidence>
<dbReference type="AlphaFoldDB" id="A0A9P5JVX2"/>
<evidence type="ECO:0000256" key="1">
    <source>
        <dbReference type="ARBA" id="ARBA00004496"/>
    </source>
</evidence>
<evidence type="ECO:0000313" key="5">
    <source>
        <dbReference type="EMBL" id="KAF8467503.1"/>
    </source>
</evidence>
<sequence length="881" mass="97114">MKPPSNHFNRGLPKGKAKDSKNIVLYPPSQKTPTLTTSFEFLSESKLSSPSLPPIQSTDVTIGFDIASPRIDQVLEEQSLRDTGNENKIPTEGSNGMFKKVAFISPLPRPTTPTDKATTIRPPSSHPVKLGYNSGVSIDHSLRSYSSFLLPAACWSEGAGEDLVTHLVPRERNRQEVMWEIVTSEVRYVAELLKMKETFINPLLHPYVNSSSSEVLEHNDMSLLSSPAAGSGDSKNNNGRAETTSHASRQGGFVSISRSHQSLRLPPPTYHNDVSTASLGHSSFVELSPTIKDQDQGRKSTYIDSSVPGMQRKSKESFRKNASGGVTPHQLPDDLRLCLEGIEGILTEHLKLVRALRKRCDEQYPLVRSLDDIFMDNSHTLRGYTDYVLHLERALEQASDAISTNTSTKRPKSEWLKFCALVQKLEIDARDRGETGLAISLSKPFRRLFKYSAPFKAVLSLSDVCMHEYEGAIQLIAEVEGIIRSIEDAKDQKEEHDKTRDILARIKGLDKVMQFAVPKPSRVLVEERMLNLEESSDASKASLRPPAGITSTLRRKTSSKFKHLSDVLRNGGDGIGSQKDIWLVVFNDVVLRCQRTGITSLPLGAAHFSSATSTSGLQGKSKSATTGRRKSSARPRNLYKFIKIENWAIDNVNQSHSDGLDCNQDMTFSHWNTDNAILQQSMAESQLDPASRQTESPWPSLYPGSSLANARFGSRLVSVNSVFSGSCPPSRLTVTTPSLRSVMLDEGHSMRAAITRPGERGTITRRKKRIVSRPAWSEERGITSASRHARSGEKETVTLMRRRRGSTRESALSTNLNVEHAAAREAGGTTTRASLAGNPSTSTARSLQLRSTLPNSARISSKTRTSQHQRIKSAAVALTPQ</sequence>
<feature type="compositionally biased region" description="Polar residues" evidence="3">
    <location>
        <begin position="837"/>
        <end position="864"/>
    </location>
</feature>
<dbReference type="GO" id="GO:0005085">
    <property type="term" value="F:guanyl-nucleotide exchange factor activity"/>
    <property type="evidence" value="ECO:0007669"/>
    <property type="project" value="InterPro"/>
</dbReference>
<reference evidence="5" key="1">
    <citation type="submission" date="2019-10" db="EMBL/GenBank/DDBJ databases">
        <authorList>
            <consortium name="DOE Joint Genome Institute"/>
            <person name="Kuo A."/>
            <person name="Miyauchi S."/>
            <person name="Kiss E."/>
            <person name="Drula E."/>
            <person name="Kohler A."/>
            <person name="Sanchez-Garcia M."/>
            <person name="Andreopoulos B."/>
            <person name="Barry K.W."/>
            <person name="Bonito G."/>
            <person name="Buee M."/>
            <person name="Carver A."/>
            <person name="Chen C."/>
            <person name="Cichocki N."/>
            <person name="Clum A."/>
            <person name="Culley D."/>
            <person name="Crous P.W."/>
            <person name="Fauchery L."/>
            <person name="Girlanda M."/>
            <person name="Hayes R."/>
            <person name="Keri Z."/>
            <person name="LaButti K."/>
            <person name="Lipzen A."/>
            <person name="Lombard V."/>
            <person name="Magnuson J."/>
            <person name="Maillard F."/>
            <person name="Morin E."/>
            <person name="Murat C."/>
            <person name="Nolan M."/>
            <person name="Ohm R."/>
            <person name="Pangilinan J."/>
            <person name="Pereira M."/>
            <person name="Perotto S."/>
            <person name="Peter M."/>
            <person name="Riley R."/>
            <person name="Sitrit Y."/>
            <person name="Stielow B."/>
            <person name="Szollosi G."/>
            <person name="Zifcakova L."/>
            <person name="Stursova M."/>
            <person name="Spatafora J.W."/>
            <person name="Tedersoo L."/>
            <person name="Vaario L.-M."/>
            <person name="Yamada A."/>
            <person name="Yan M."/>
            <person name="Wang P."/>
            <person name="Xu J."/>
            <person name="Bruns T."/>
            <person name="Baldrian P."/>
            <person name="Vilgalys R."/>
            <person name="Henrissat B."/>
            <person name="Grigoriev I.V."/>
            <person name="Hibbett D."/>
            <person name="Nagy L.G."/>
            <person name="Martin F.M."/>
        </authorList>
    </citation>
    <scope>NUCLEOTIDE SEQUENCE</scope>
    <source>
        <strain evidence="5">Prilba</strain>
    </source>
</reference>
<dbReference type="PANTHER" id="PTHR46006">
    <property type="entry name" value="RHO GUANINE NUCLEOTIDE EXCHANGE FACTOR AT 64C, ISOFORM A"/>
    <property type="match status" value="1"/>
</dbReference>
<feature type="region of interest" description="Disordered" evidence="3">
    <location>
        <begin position="610"/>
        <end position="632"/>
    </location>
</feature>
<reference evidence="5" key="2">
    <citation type="journal article" date="2020" name="Nat. Commun.">
        <title>Large-scale genome sequencing of mycorrhizal fungi provides insights into the early evolution of symbiotic traits.</title>
        <authorList>
            <person name="Miyauchi S."/>
            <person name="Kiss E."/>
            <person name="Kuo A."/>
            <person name="Drula E."/>
            <person name="Kohler A."/>
            <person name="Sanchez-Garcia M."/>
            <person name="Morin E."/>
            <person name="Andreopoulos B."/>
            <person name="Barry K.W."/>
            <person name="Bonito G."/>
            <person name="Buee M."/>
            <person name="Carver A."/>
            <person name="Chen C."/>
            <person name="Cichocki N."/>
            <person name="Clum A."/>
            <person name="Culley D."/>
            <person name="Crous P.W."/>
            <person name="Fauchery L."/>
            <person name="Girlanda M."/>
            <person name="Hayes R.D."/>
            <person name="Keri Z."/>
            <person name="LaButti K."/>
            <person name="Lipzen A."/>
            <person name="Lombard V."/>
            <person name="Magnuson J."/>
            <person name="Maillard F."/>
            <person name="Murat C."/>
            <person name="Nolan M."/>
            <person name="Ohm R.A."/>
            <person name="Pangilinan J."/>
            <person name="Pereira M.F."/>
            <person name="Perotto S."/>
            <person name="Peter M."/>
            <person name="Pfister S."/>
            <person name="Riley R."/>
            <person name="Sitrit Y."/>
            <person name="Stielow J.B."/>
            <person name="Szollosi G."/>
            <person name="Zifcakova L."/>
            <person name="Stursova M."/>
            <person name="Spatafora J.W."/>
            <person name="Tedersoo L."/>
            <person name="Vaario L.M."/>
            <person name="Yamada A."/>
            <person name="Yan M."/>
            <person name="Wang P."/>
            <person name="Xu J."/>
            <person name="Bruns T."/>
            <person name="Baldrian P."/>
            <person name="Vilgalys R."/>
            <person name="Dunand C."/>
            <person name="Henrissat B."/>
            <person name="Grigoriev I.V."/>
            <person name="Hibbett D."/>
            <person name="Nagy L.G."/>
            <person name="Martin F.M."/>
        </authorList>
    </citation>
    <scope>NUCLEOTIDE SEQUENCE</scope>
    <source>
        <strain evidence="5">Prilba</strain>
    </source>
</reference>
<dbReference type="PANTHER" id="PTHR46006:SF7">
    <property type="entry name" value="DH DOMAIN-CONTAINING PROTEIN"/>
    <property type="match status" value="1"/>
</dbReference>
<evidence type="ECO:0000259" key="4">
    <source>
        <dbReference type="PROSITE" id="PS50010"/>
    </source>
</evidence>
<feature type="region of interest" description="Disordered" evidence="3">
    <location>
        <begin position="223"/>
        <end position="251"/>
    </location>
</feature>
<evidence type="ECO:0000313" key="6">
    <source>
        <dbReference type="Proteomes" id="UP000759537"/>
    </source>
</evidence>
<dbReference type="InterPro" id="IPR000219">
    <property type="entry name" value="DH_dom"/>
</dbReference>
<feature type="domain" description="DH" evidence="4">
    <location>
        <begin position="173"/>
        <end position="489"/>
    </location>
</feature>
<keyword evidence="2" id="KW-0963">Cytoplasm</keyword>
<feature type="compositionally biased region" description="Polar residues" evidence="3">
    <location>
        <begin position="233"/>
        <end position="248"/>
    </location>
</feature>
<feature type="compositionally biased region" description="Polar residues" evidence="3">
    <location>
        <begin position="610"/>
        <end position="626"/>
    </location>
</feature>
<evidence type="ECO:0000256" key="3">
    <source>
        <dbReference type="SAM" id="MobiDB-lite"/>
    </source>
</evidence>
<dbReference type="GO" id="GO:0035025">
    <property type="term" value="P:positive regulation of Rho protein signal transduction"/>
    <property type="evidence" value="ECO:0007669"/>
    <property type="project" value="TreeGrafter"/>
</dbReference>
<feature type="region of interest" description="Disordered" evidence="3">
    <location>
        <begin position="825"/>
        <end position="881"/>
    </location>
</feature>
<dbReference type="EMBL" id="WHVB01000036">
    <property type="protein sequence ID" value="KAF8467503.1"/>
    <property type="molecule type" value="Genomic_DNA"/>
</dbReference>
<dbReference type="PROSITE" id="PS50010">
    <property type="entry name" value="DH_2"/>
    <property type="match status" value="1"/>
</dbReference>
<gene>
    <name evidence="5" type="ORF">DFH94DRAFT_779136</name>
</gene>
<name>A0A9P5JVX2_9AGAM</name>
<feature type="region of interest" description="Disordered" evidence="3">
    <location>
        <begin position="774"/>
        <end position="795"/>
    </location>
</feature>
<protein>
    <recommendedName>
        <fullName evidence="4">DH domain-containing protein</fullName>
    </recommendedName>
</protein>
<comment type="subcellular location">
    <subcellularLocation>
        <location evidence="1">Cytoplasm</location>
    </subcellularLocation>
</comment>
<dbReference type="InterPro" id="IPR035899">
    <property type="entry name" value="DBL_dom_sf"/>
</dbReference>
<comment type="caution">
    <text evidence="5">The sequence shown here is derived from an EMBL/GenBank/DDBJ whole genome shotgun (WGS) entry which is preliminary data.</text>
</comment>
<organism evidence="5 6">
    <name type="scientific">Russula ochroleuca</name>
    <dbReference type="NCBI Taxonomy" id="152965"/>
    <lineage>
        <taxon>Eukaryota</taxon>
        <taxon>Fungi</taxon>
        <taxon>Dikarya</taxon>
        <taxon>Basidiomycota</taxon>
        <taxon>Agaricomycotina</taxon>
        <taxon>Agaricomycetes</taxon>
        <taxon>Russulales</taxon>
        <taxon>Russulaceae</taxon>
        <taxon>Russula</taxon>
    </lineage>
</organism>
<accession>A0A9P5JVX2</accession>
<proteinExistence type="predicted"/>
<keyword evidence="6" id="KW-1185">Reference proteome</keyword>
<dbReference type="Proteomes" id="UP000759537">
    <property type="component" value="Unassembled WGS sequence"/>
</dbReference>
<dbReference type="OrthoDB" id="1716625at2759"/>
<feature type="region of interest" description="Disordered" evidence="3">
    <location>
        <begin position="1"/>
        <end position="29"/>
    </location>
</feature>
<dbReference type="SUPFAM" id="SSF48065">
    <property type="entry name" value="DBL homology domain (DH-domain)"/>
    <property type="match status" value="1"/>
</dbReference>